<proteinExistence type="predicted"/>
<protein>
    <submittedName>
        <fullName evidence="1">Dehydrogenase with different specificities</fullName>
    </submittedName>
</protein>
<name>A0A5K1K5I2_9APHY</name>
<dbReference type="AlphaFoldDB" id="A0A5K1K5I2"/>
<sequence>MHDPPKISVDPDTPIVAYHDAILASWGPKSAFLVTTPNANYVPEVVQGIVTVCLRDDGTFGEHDPIQWPQMFAWQHPYLAAIPKRPTAMPDVLPASCPHANIWQQPTPDDFFVLDSRAPSYGSLRPQFLQALQPLIAKMSVDVRQYTLHPLCTVDLSILHRYEIELAMAWQRLCHTPATYRDQVLQLGVVRRYWLLCSGFMTFYDLLGRDRSQGQLDSRIDLMGAWTSEPRVAQMLFAIGVPVWLVRLPVMLPSEIRASLPAWLEDDETRADIEIFLLFLRLRFLTLVNMSRFLGNTNIVRRSPLDRYVGVLDYRLNLGIDLCHTKGHRNNVVARPGRWGYWIPEPGLLLGPKDPMRLQRYVMSWLRARPLWLSALQSRSACGSLDAAHRTQVWRDFLNGVEGDDAKSFTKHGKRTYEIKHIFSEVFSEQRLEPDAGGVAEWHGRRVSEVDDRIGPLVMWEAFELGFRYELSALDHALRFESPAQESERAARLARVFPEESMLRVLRLPAPDSRSLSAPLPHHRIPSLNALREILLLWPFCPPEIKRRAPLDTSASEQAIEELEVELAAFYTQTFFDVAGRAPLVPHCFPAHLMP</sequence>
<dbReference type="EMBL" id="LR729312">
    <property type="protein sequence ID" value="VWP01367.1"/>
    <property type="molecule type" value="Genomic_DNA"/>
</dbReference>
<organism evidence="1">
    <name type="scientific">Ganoderma boninense</name>
    <dbReference type="NCBI Taxonomy" id="34458"/>
    <lineage>
        <taxon>Eukaryota</taxon>
        <taxon>Fungi</taxon>
        <taxon>Dikarya</taxon>
        <taxon>Basidiomycota</taxon>
        <taxon>Agaricomycotina</taxon>
        <taxon>Agaricomycetes</taxon>
        <taxon>Polyporales</taxon>
        <taxon>Polyporaceae</taxon>
        <taxon>Ganoderma</taxon>
    </lineage>
</organism>
<accession>A0A5K1K5I2</accession>
<gene>
    <name evidence="1" type="primary">A0A0J9WX00</name>
</gene>
<reference evidence="1" key="1">
    <citation type="submission" date="2019-10" db="EMBL/GenBank/DDBJ databases">
        <authorList>
            <person name="Nor Muhammad N."/>
        </authorList>
    </citation>
    <scope>NUCLEOTIDE SEQUENCE</scope>
</reference>
<evidence type="ECO:0000313" key="1">
    <source>
        <dbReference type="EMBL" id="VWP01367.1"/>
    </source>
</evidence>